<evidence type="ECO:0000256" key="2">
    <source>
        <dbReference type="ARBA" id="ARBA00004968"/>
    </source>
</evidence>
<dbReference type="GO" id="GO:0008270">
    <property type="term" value="F:zinc ion binding"/>
    <property type="evidence" value="ECO:0007669"/>
    <property type="project" value="InterPro"/>
</dbReference>
<comment type="pathway">
    <text evidence="2">Nitrogen metabolism; (S)-allantoin degradation; allantoate from (S)-allantoin: step 1/1.</text>
</comment>
<evidence type="ECO:0000256" key="7">
    <source>
        <dbReference type="ARBA" id="ARBA00022801"/>
    </source>
</evidence>
<dbReference type="EMBL" id="CP012333">
    <property type="protein sequence ID" value="AKU99345.1"/>
    <property type="molecule type" value="Genomic_DNA"/>
</dbReference>
<dbReference type="OrthoDB" id="9803027at2"/>
<dbReference type="InterPro" id="IPR011059">
    <property type="entry name" value="Metal-dep_hydrolase_composite"/>
</dbReference>
<evidence type="ECO:0000256" key="8">
    <source>
        <dbReference type="ARBA" id="ARBA00022833"/>
    </source>
</evidence>
<dbReference type="PATRIC" id="fig|1391654.3.peg.6100"/>
<evidence type="ECO:0000256" key="3">
    <source>
        <dbReference type="ARBA" id="ARBA00010368"/>
    </source>
</evidence>
<comment type="cofactor">
    <cofactor evidence="1">
        <name>Zn(2+)</name>
        <dbReference type="ChEBI" id="CHEBI:29105"/>
    </cofactor>
</comment>
<evidence type="ECO:0000313" key="11">
    <source>
        <dbReference type="Proteomes" id="UP000064967"/>
    </source>
</evidence>
<dbReference type="AlphaFoldDB" id="A0A0K1Q0N9"/>
<dbReference type="SUPFAM" id="SSF51338">
    <property type="entry name" value="Composite domain of metallo-dependent hydrolases"/>
    <property type="match status" value="1"/>
</dbReference>
<gene>
    <name evidence="10" type="ORF">AKJ09_06009</name>
</gene>
<keyword evidence="6" id="KW-0479">Metal-binding</keyword>
<dbReference type="KEGG" id="llu:AKJ09_06009"/>
<dbReference type="FunFam" id="3.20.20.140:FF:000032">
    <property type="entry name" value="Allantoinase Dal1"/>
    <property type="match status" value="1"/>
</dbReference>
<dbReference type="PANTHER" id="PTHR43668">
    <property type="entry name" value="ALLANTOINASE"/>
    <property type="match status" value="1"/>
</dbReference>
<proteinExistence type="inferred from homology"/>
<evidence type="ECO:0000256" key="5">
    <source>
        <dbReference type="ARBA" id="ARBA00012863"/>
    </source>
</evidence>
<comment type="subunit">
    <text evidence="4">Homotetramer.</text>
</comment>
<organism evidence="10 11">
    <name type="scientific">Labilithrix luteola</name>
    <dbReference type="NCBI Taxonomy" id="1391654"/>
    <lineage>
        <taxon>Bacteria</taxon>
        <taxon>Pseudomonadati</taxon>
        <taxon>Myxococcota</taxon>
        <taxon>Polyangia</taxon>
        <taxon>Polyangiales</taxon>
        <taxon>Labilitrichaceae</taxon>
        <taxon>Labilithrix</taxon>
    </lineage>
</organism>
<dbReference type="Pfam" id="PF01979">
    <property type="entry name" value="Amidohydro_1"/>
    <property type="match status" value="1"/>
</dbReference>
<evidence type="ECO:0000259" key="9">
    <source>
        <dbReference type="Pfam" id="PF01979"/>
    </source>
</evidence>
<dbReference type="EC" id="3.5.2.5" evidence="5"/>
<evidence type="ECO:0000256" key="6">
    <source>
        <dbReference type="ARBA" id="ARBA00022723"/>
    </source>
</evidence>
<dbReference type="InterPro" id="IPR006680">
    <property type="entry name" value="Amidohydro-rel"/>
</dbReference>
<dbReference type="GO" id="GO:0005737">
    <property type="term" value="C:cytoplasm"/>
    <property type="evidence" value="ECO:0007669"/>
    <property type="project" value="TreeGrafter"/>
</dbReference>
<dbReference type="GO" id="GO:0000256">
    <property type="term" value="P:allantoin catabolic process"/>
    <property type="evidence" value="ECO:0007669"/>
    <property type="project" value="InterPro"/>
</dbReference>
<dbReference type="GO" id="GO:0006145">
    <property type="term" value="P:purine nucleobase catabolic process"/>
    <property type="evidence" value="ECO:0007669"/>
    <property type="project" value="TreeGrafter"/>
</dbReference>
<dbReference type="InterPro" id="IPR017593">
    <property type="entry name" value="Allantoinase"/>
</dbReference>
<accession>A0A0K1Q0N9</accession>
<dbReference type="InterPro" id="IPR050138">
    <property type="entry name" value="DHOase/Allantoinase_Hydrolase"/>
</dbReference>
<evidence type="ECO:0000256" key="1">
    <source>
        <dbReference type="ARBA" id="ARBA00001947"/>
    </source>
</evidence>
<dbReference type="InterPro" id="IPR018228">
    <property type="entry name" value="DNase_TatD-rel_CS"/>
</dbReference>
<dbReference type="InterPro" id="IPR032466">
    <property type="entry name" value="Metal_Hydrolase"/>
</dbReference>
<reference evidence="10 11" key="1">
    <citation type="submission" date="2015-08" db="EMBL/GenBank/DDBJ databases">
        <authorList>
            <person name="Babu N.S."/>
            <person name="Beckwith C.J."/>
            <person name="Beseler K.G."/>
            <person name="Brison A."/>
            <person name="Carone J.V."/>
            <person name="Caskin T.P."/>
            <person name="Diamond M."/>
            <person name="Durham M.E."/>
            <person name="Foxe J.M."/>
            <person name="Go M."/>
            <person name="Henderson B.A."/>
            <person name="Jones I.B."/>
            <person name="McGettigan J.A."/>
            <person name="Micheletti S.J."/>
            <person name="Nasrallah M.E."/>
            <person name="Ortiz D."/>
            <person name="Piller C.R."/>
            <person name="Privatt S.R."/>
            <person name="Schneider S.L."/>
            <person name="Sharp S."/>
            <person name="Smith T.C."/>
            <person name="Stanton J.D."/>
            <person name="Ullery H.E."/>
            <person name="Wilson R.J."/>
            <person name="Serrano M.G."/>
            <person name="Buck G."/>
            <person name="Lee V."/>
            <person name="Wang Y."/>
            <person name="Carvalho R."/>
            <person name="Voegtly L."/>
            <person name="Shi R."/>
            <person name="Duckworth R."/>
            <person name="Johnson A."/>
            <person name="Loviza R."/>
            <person name="Walstead R."/>
            <person name="Shah Z."/>
            <person name="Kiflezghi M."/>
            <person name="Wade K."/>
            <person name="Ball S.L."/>
            <person name="Bradley K.W."/>
            <person name="Asai D.J."/>
            <person name="Bowman C.A."/>
            <person name="Russell D.A."/>
            <person name="Pope W.H."/>
            <person name="Jacobs-Sera D."/>
            <person name="Hendrix R.W."/>
            <person name="Hatfull G.F."/>
        </authorList>
    </citation>
    <scope>NUCLEOTIDE SEQUENCE [LARGE SCALE GENOMIC DNA]</scope>
    <source>
        <strain evidence="10 11">DSM 27648</strain>
    </source>
</reference>
<feature type="domain" description="Amidohydrolase-related" evidence="9">
    <location>
        <begin position="57"/>
        <end position="440"/>
    </location>
</feature>
<dbReference type="SUPFAM" id="SSF51556">
    <property type="entry name" value="Metallo-dependent hydrolases"/>
    <property type="match status" value="1"/>
</dbReference>
<dbReference type="PROSITE" id="PS01137">
    <property type="entry name" value="TATD_1"/>
    <property type="match status" value="1"/>
</dbReference>
<dbReference type="STRING" id="1391654.AKJ09_06009"/>
<comment type="similarity">
    <text evidence="3">Belongs to the metallo-dependent hydrolases superfamily. Allantoinase family.</text>
</comment>
<dbReference type="RefSeq" id="WP_146650771.1">
    <property type="nucleotide sequence ID" value="NZ_CP012333.1"/>
</dbReference>
<protein>
    <recommendedName>
        <fullName evidence="5">allantoinase</fullName>
        <ecNumber evidence="5">3.5.2.5</ecNumber>
    </recommendedName>
</protein>
<keyword evidence="11" id="KW-1185">Reference proteome</keyword>
<sequence>MVVDRVVRGARVVMPSGEKSAAVHVAKGKIAAITDFDDVPVGVKTGGVEIIEAGNLVLMPGLVDTHVHINDPGRTDWEGFETATRAAAAGGVTTLVDMPLNSIPPTTTLEGLQAKVRALEAKARVDVALCGGLVPGNAKPHGDLAALFREGALAFKCFLAESGVAEFSHVMEDELREGMRELARLGAPLFVHAELPEPLSEGEKAAMGLDPRKYETYLRSRPRRAEDAAVDLVLRLAKETGAQAHIVHLSSSDALSTVRQARDGRVPLTVETCPHYLTFASEEIPDGGTAYKCAPPIREKDNREKLWNALREGLVDQIVTDHSPSTVELKCSGSGDFMKAWGGISSLQIGLAAIWTSARERGFSVTDLASWMSAAPARLAGLTGRKGAIAVGCDADLVLWDPDGQHSIDATSLEHKNKITPYQGRSLRGVVERTILRGETIYERGKGEERFRQAPSGRWLRRS</sequence>
<dbReference type="NCBIfam" id="TIGR03178">
    <property type="entry name" value="allantoinase"/>
    <property type="match status" value="1"/>
</dbReference>
<keyword evidence="7" id="KW-0378">Hydrolase</keyword>
<dbReference type="Gene3D" id="3.20.20.140">
    <property type="entry name" value="Metal-dependent hydrolases"/>
    <property type="match status" value="1"/>
</dbReference>
<keyword evidence="8" id="KW-0862">Zinc</keyword>
<dbReference type="PANTHER" id="PTHR43668:SF2">
    <property type="entry name" value="ALLANTOINASE"/>
    <property type="match status" value="1"/>
</dbReference>
<dbReference type="GO" id="GO:0004038">
    <property type="term" value="F:allantoinase activity"/>
    <property type="evidence" value="ECO:0007669"/>
    <property type="project" value="UniProtKB-EC"/>
</dbReference>
<dbReference type="Proteomes" id="UP000064967">
    <property type="component" value="Chromosome"/>
</dbReference>
<evidence type="ECO:0000256" key="4">
    <source>
        <dbReference type="ARBA" id="ARBA00011881"/>
    </source>
</evidence>
<evidence type="ECO:0000313" key="10">
    <source>
        <dbReference type="EMBL" id="AKU99345.1"/>
    </source>
</evidence>
<dbReference type="GO" id="GO:0050897">
    <property type="term" value="F:cobalt ion binding"/>
    <property type="evidence" value="ECO:0007669"/>
    <property type="project" value="InterPro"/>
</dbReference>
<name>A0A0K1Q0N9_9BACT</name>